<feature type="domain" description="Phosphatidic acid phosphatase type 2/haloperoxidase" evidence="2">
    <location>
        <begin position="106"/>
        <end position="224"/>
    </location>
</feature>
<comment type="caution">
    <text evidence="3">The sequence shown here is derived from an EMBL/GenBank/DDBJ whole genome shotgun (WGS) entry which is preliminary data.</text>
</comment>
<organism evidence="3 4">
    <name type="scientific">Mangrovibacter plantisponsor</name>
    <dbReference type="NCBI Taxonomy" id="451513"/>
    <lineage>
        <taxon>Bacteria</taxon>
        <taxon>Pseudomonadati</taxon>
        <taxon>Pseudomonadota</taxon>
        <taxon>Gammaproteobacteria</taxon>
        <taxon>Enterobacterales</taxon>
        <taxon>Enterobacteriaceae</taxon>
        <taxon>Mangrovibacter</taxon>
    </lineage>
</organism>
<feature type="transmembrane region" description="Helical" evidence="1">
    <location>
        <begin position="159"/>
        <end position="177"/>
    </location>
</feature>
<name>A0A317Q3U5_9ENTR</name>
<reference evidence="3 4" key="1">
    <citation type="submission" date="2018-05" db="EMBL/GenBank/DDBJ databases">
        <title>Genomic Encyclopedia of Type Strains, Phase IV (KMG-IV): sequencing the most valuable type-strain genomes for metagenomic binning, comparative biology and taxonomic classification.</title>
        <authorList>
            <person name="Goeker M."/>
        </authorList>
    </citation>
    <scope>NUCLEOTIDE SEQUENCE [LARGE SCALE GENOMIC DNA]</scope>
    <source>
        <strain evidence="3 4">DSM 19579</strain>
    </source>
</reference>
<proteinExistence type="predicted"/>
<keyword evidence="1" id="KW-0812">Transmembrane</keyword>
<keyword evidence="1" id="KW-0472">Membrane</keyword>
<accession>A0A317Q3U5</accession>
<feature type="transmembrane region" description="Helical" evidence="1">
    <location>
        <begin position="184"/>
        <end position="204"/>
    </location>
</feature>
<dbReference type="RefSeq" id="WP_110025528.1">
    <property type="nucleotide sequence ID" value="NZ_QGTS01000004.1"/>
</dbReference>
<dbReference type="AlphaFoldDB" id="A0A317Q3U5"/>
<feature type="transmembrane region" description="Helical" evidence="1">
    <location>
        <begin position="216"/>
        <end position="239"/>
    </location>
</feature>
<keyword evidence="1" id="KW-1133">Transmembrane helix</keyword>
<dbReference type="EMBL" id="QGTS01000004">
    <property type="protein sequence ID" value="PWW10249.1"/>
    <property type="molecule type" value="Genomic_DNA"/>
</dbReference>
<evidence type="ECO:0000313" key="4">
    <source>
        <dbReference type="Proteomes" id="UP000246744"/>
    </source>
</evidence>
<dbReference type="CDD" id="cd03396">
    <property type="entry name" value="PAP2_like_6"/>
    <property type="match status" value="1"/>
</dbReference>
<sequence length="243" mass="27724">MSQYKNHLTPVKTRTKPLYLLPLHFYGYQLLALAVLGVIFFWFSRNEVLDYSLSHYWFDPATHHFPWKENIWLDRINHRLLKYLVIAAGAYFLVKGAWQKNPRMVVIAVLMGLGAAVVGILKATSHHSCPWDLLAFGGHAVEYPLLSNVPALSGPGRCFPGGHASSGFMAMAFFFWFYPEKPRLAWFALFCGTLLGLAMGYGQVMRGAHFFSHNLWAGWWVWLVQVAGYFGLSQGFAWFRRGK</sequence>
<dbReference type="Pfam" id="PF01569">
    <property type="entry name" value="PAP2"/>
    <property type="match status" value="1"/>
</dbReference>
<keyword evidence="4" id="KW-1185">Reference proteome</keyword>
<dbReference type="SUPFAM" id="SSF48317">
    <property type="entry name" value="Acid phosphatase/Vanadium-dependent haloperoxidase"/>
    <property type="match status" value="1"/>
</dbReference>
<evidence type="ECO:0000259" key="2">
    <source>
        <dbReference type="Pfam" id="PF01569"/>
    </source>
</evidence>
<feature type="transmembrane region" description="Helical" evidence="1">
    <location>
        <begin position="105"/>
        <end position="124"/>
    </location>
</feature>
<gene>
    <name evidence="3" type="ORF">DES37_104352</name>
</gene>
<evidence type="ECO:0000256" key="1">
    <source>
        <dbReference type="SAM" id="Phobius"/>
    </source>
</evidence>
<dbReference type="OrthoDB" id="7348799at2"/>
<feature type="transmembrane region" description="Helical" evidence="1">
    <location>
        <begin position="21"/>
        <end position="43"/>
    </location>
</feature>
<protein>
    <submittedName>
        <fullName evidence="3">Membrane-associated PAP2 superfamily phosphatase</fullName>
    </submittedName>
</protein>
<dbReference type="Proteomes" id="UP000246744">
    <property type="component" value="Unassembled WGS sequence"/>
</dbReference>
<dbReference type="InterPro" id="IPR000326">
    <property type="entry name" value="PAP2/HPO"/>
</dbReference>
<evidence type="ECO:0000313" key="3">
    <source>
        <dbReference type="EMBL" id="PWW10249.1"/>
    </source>
</evidence>
<feature type="transmembrane region" description="Helical" evidence="1">
    <location>
        <begin position="80"/>
        <end position="98"/>
    </location>
</feature>
<dbReference type="InterPro" id="IPR036938">
    <property type="entry name" value="PAP2/HPO_sf"/>
</dbReference>